<comment type="caution">
    <text evidence="1">The sequence shown here is derived from an EMBL/GenBank/DDBJ whole genome shotgun (WGS) entry which is preliminary data.</text>
</comment>
<name>A0ACB7FBB9_NIBAL</name>
<gene>
    <name evidence="1" type="primary">EXT1</name>
    <name evidence="1" type="ORF">GBF38_006263</name>
</gene>
<evidence type="ECO:0000313" key="2">
    <source>
        <dbReference type="Proteomes" id="UP000805704"/>
    </source>
</evidence>
<proteinExistence type="predicted"/>
<accession>A0ACB7FBB9</accession>
<evidence type="ECO:0000313" key="1">
    <source>
        <dbReference type="EMBL" id="KAG8011461.1"/>
    </source>
</evidence>
<protein>
    <submittedName>
        <fullName evidence="1">Exostosin-1</fullName>
    </submittedName>
</protein>
<reference evidence="1" key="1">
    <citation type="submission" date="2020-04" db="EMBL/GenBank/DDBJ databases">
        <title>A chromosome-scale assembly and high-density genetic map of the yellow drum (Nibea albiflora) genome.</title>
        <authorList>
            <person name="Xu D."/>
            <person name="Zhang W."/>
            <person name="Chen R."/>
            <person name="Tan P."/>
            <person name="Wang L."/>
            <person name="Song H."/>
            <person name="Tian L."/>
            <person name="Zhu Q."/>
            <person name="Wang B."/>
        </authorList>
    </citation>
    <scope>NUCLEOTIDE SEQUENCE</scope>
    <source>
        <strain evidence="1">ZJHYS-2018</strain>
    </source>
</reference>
<dbReference type="EMBL" id="CM024802">
    <property type="protein sequence ID" value="KAG8011461.1"/>
    <property type="molecule type" value="Genomic_DNA"/>
</dbReference>
<organism evidence="1 2">
    <name type="scientific">Nibea albiflora</name>
    <name type="common">Yellow drum</name>
    <name type="synonym">Corvina albiflora</name>
    <dbReference type="NCBI Taxonomy" id="240163"/>
    <lineage>
        <taxon>Eukaryota</taxon>
        <taxon>Metazoa</taxon>
        <taxon>Chordata</taxon>
        <taxon>Craniata</taxon>
        <taxon>Vertebrata</taxon>
        <taxon>Euteleostomi</taxon>
        <taxon>Actinopterygii</taxon>
        <taxon>Neopterygii</taxon>
        <taxon>Teleostei</taxon>
        <taxon>Neoteleostei</taxon>
        <taxon>Acanthomorphata</taxon>
        <taxon>Eupercaria</taxon>
        <taxon>Sciaenidae</taxon>
        <taxon>Nibea</taxon>
    </lineage>
</organism>
<keyword evidence="2" id="KW-1185">Reference proteome</keyword>
<dbReference type="Proteomes" id="UP000805704">
    <property type="component" value="Chromosome 14"/>
</dbReference>
<sequence length="509" mass="58950">MDPTKRVSLWSVEDVLEWVQEQYPDQMSTLHKAIIKHAISGRALLRLKDHHLELLGVEAVEQQQEILQDLLLLKVQEEIDELNDICSVRAPLMMDVCDRVEEAVVEAVCGARPEMLRTCGISLEHHLPPPPPLVVIPPSCPLFLPCSTHHVLLFLPPTAHMQAKKRYLLVSVGAGLLFLIYLWGLQIGDFQQQPYQYNQFPQYPQYHQYHQQEYQYYHQGQDVYQPQPLPQRSPSRPPRHWLGSTQLLEPYLEGGEQEEDSPQLHHQHTSPRERRAIRDIIYKNKRCRMETCFDFARCQSGFRVYIYPPQRGDEISETYQKILSSIEESRFHTTDPSRACLFILAVDTLDRDQLSAQYVQNVRLRIQSLPTWNDGRNHLIFNLYSGTWPDYTEDLGFEVGQAMLAKASADVVNFRPNFDISIPLFSKEHPLKGGGIGYLTLNDAPPSRKYLLVFKGKRYLTGIGSETRNALYHIHNGEDIILLTTCKHGKDWEKHKDSRCNRDNEEYSK</sequence>